<keyword evidence="10" id="KW-1185">Reference proteome</keyword>
<comment type="similarity">
    <text evidence="2">Belongs to the phospholipase D family.</text>
</comment>
<dbReference type="EMBL" id="JBHSMI010000012">
    <property type="protein sequence ID" value="MFC5402351.1"/>
    <property type="molecule type" value="Genomic_DNA"/>
</dbReference>
<dbReference type="Pfam" id="PF13091">
    <property type="entry name" value="PLDc_2"/>
    <property type="match status" value="1"/>
</dbReference>
<evidence type="ECO:0000256" key="6">
    <source>
        <dbReference type="ARBA" id="ARBA00023098"/>
    </source>
</evidence>
<evidence type="ECO:0000256" key="3">
    <source>
        <dbReference type="ARBA" id="ARBA00012027"/>
    </source>
</evidence>
<organism evidence="9 10">
    <name type="scientific">Cohnella soli</name>
    <dbReference type="NCBI Taxonomy" id="425005"/>
    <lineage>
        <taxon>Bacteria</taxon>
        <taxon>Bacillati</taxon>
        <taxon>Bacillota</taxon>
        <taxon>Bacilli</taxon>
        <taxon>Bacillales</taxon>
        <taxon>Paenibacillaceae</taxon>
        <taxon>Cohnella</taxon>
    </lineage>
</organism>
<reference evidence="10" key="1">
    <citation type="journal article" date="2019" name="Int. J. Syst. Evol. Microbiol.">
        <title>The Global Catalogue of Microorganisms (GCM) 10K type strain sequencing project: providing services to taxonomists for standard genome sequencing and annotation.</title>
        <authorList>
            <consortium name="The Broad Institute Genomics Platform"/>
            <consortium name="The Broad Institute Genome Sequencing Center for Infectious Disease"/>
            <person name="Wu L."/>
            <person name="Ma J."/>
        </authorList>
    </citation>
    <scope>NUCLEOTIDE SEQUENCE [LARGE SCALE GENOMIC DNA]</scope>
    <source>
        <strain evidence="10">CGMCC 1.18575</strain>
    </source>
</reference>
<gene>
    <name evidence="9" type="ORF">ACFPOF_06340</name>
</gene>
<dbReference type="Gene3D" id="3.30.870.10">
    <property type="entry name" value="Endonuclease Chain A"/>
    <property type="match status" value="1"/>
</dbReference>
<evidence type="ECO:0000259" key="8">
    <source>
        <dbReference type="PROSITE" id="PS50035"/>
    </source>
</evidence>
<dbReference type="InterPro" id="IPR001736">
    <property type="entry name" value="PLipase_D/transphosphatidylase"/>
</dbReference>
<keyword evidence="4" id="KW-0378">Hydrolase</keyword>
<dbReference type="Proteomes" id="UP001596113">
    <property type="component" value="Unassembled WGS sequence"/>
</dbReference>
<dbReference type="PANTHER" id="PTHR43856:SF1">
    <property type="entry name" value="MITOCHONDRIAL CARDIOLIPIN HYDROLASE"/>
    <property type="match status" value="1"/>
</dbReference>
<feature type="domain" description="PLD phosphodiesterase" evidence="8">
    <location>
        <begin position="133"/>
        <end position="160"/>
    </location>
</feature>
<evidence type="ECO:0000256" key="5">
    <source>
        <dbReference type="ARBA" id="ARBA00022963"/>
    </source>
</evidence>
<dbReference type="EC" id="3.1.4.4" evidence="3"/>
<comment type="catalytic activity">
    <reaction evidence="1">
        <text>a 1,2-diacyl-sn-glycero-3-phosphocholine + H2O = a 1,2-diacyl-sn-glycero-3-phosphate + choline + H(+)</text>
        <dbReference type="Rhea" id="RHEA:14445"/>
        <dbReference type="ChEBI" id="CHEBI:15354"/>
        <dbReference type="ChEBI" id="CHEBI:15377"/>
        <dbReference type="ChEBI" id="CHEBI:15378"/>
        <dbReference type="ChEBI" id="CHEBI:57643"/>
        <dbReference type="ChEBI" id="CHEBI:58608"/>
        <dbReference type="EC" id="3.1.4.4"/>
    </reaction>
</comment>
<keyword evidence="5" id="KW-0442">Lipid degradation</keyword>
<accession>A0ABW0HMV7</accession>
<protein>
    <recommendedName>
        <fullName evidence="3">phospholipase D</fullName>
        <ecNumber evidence="3">3.1.4.4</ecNumber>
    </recommendedName>
</protein>
<dbReference type="InterPro" id="IPR051406">
    <property type="entry name" value="PLD_domain"/>
</dbReference>
<evidence type="ECO:0000256" key="4">
    <source>
        <dbReference type="ARBA" id="ARBA00022801"/>
    </source>
</evidence>
<comment type="caution">
    <text evidence="9">The sequence shown here is derived from an EMBL/GenBank/DDBJ whole genome shotgun (WGS) entry which is preliminary data.</text>
</comment>
<proteinExistence type="inferred from homology"/>
<evidence type="ECO:0000256" key="1">
    <source>
        <dbReference type="ARBA" id="ARBA00000798"/>
    </source>
</evidence>
<keyword evidence="6" id="KW-0443">Lipid metabolism</keyword>
<keyword evidence="7" id="KW-0732">Signal</keyword>
<feature type="chain" id="PRO_5046438984" description="phospholipase D" evidence="7">
    <location>
        <begin position="26"/>
        <end position="199"/>
    </location>
</feature>
<dbReference type="PANTHER" id="PTHR43856">
    <property type="entry name" value="CARDIOLIPIN HYDROLASE"/>
    <property type="match status" value="1"/>
</dbReference>
<name>A0ABW0HMV7_9BACL</name>
<evidence type="ECO:0000313" key="9">
    <source>
        <dbReference type="EMBL" id="MFC5402351.1"/>
    </source>
</evidence>
<dbReference type="InterPro" id="IPR025202">
    <property type="entry name" value="PLD-like_dom"/>
</dbReference>
<dbReference type="PROSITE" id="PS50035">
    <property type="entry name" value="PLD"/>
    <property type="match status" value="1"/>
</dbReference>
<dbReference type="RefSeq" id="WP_378130719.1">
    <property type="nucleotide sequence ID" value="NZ_JBHSMI010000012.1"/>
</dbReference>
<evidence type="ECO:0000313" key="10">
    <source>
        <dbReference type="Proteomes" id="UP001596113"/>
    </source>
</evidence>
<evidence type="ECO:0000256" key="7">
    <source>
        <dbReference type="SAM" id="SignalP"/>
    </source>
</evidence>
<sequence>MKLKWKLSGAAIVAAVLLASNGQLQGLLNSGLVHAAASTGSGSGNAQIEYAFTQAGQHPEKMLDGVIDGAKKTLDISIYSLTEKSIVSAIVNAKKRGVVVRVISDKQEVEGKAQAAAMKKLVKAGIPIKINTFSGLMHEKVTVADGAVVTTGSFNYSAAASTKNDEVLVVIRDAKIAQDWTQEFEVMWNDTQRYRDYSV</sequence>
<evidence type="ECO:0000256" key="2">
    <source>
        <dbReference type="ARBA" id="ARBA00008664"/>
    </source>
</evidence>
<dbReference type="SUPFAM" id="SSF56024">
    <property type="entry name" value="Phospholipase D/nuclease"/>
    <property type="match status" value="1"/>
</dbReference>
<feature type="signal peptide" evidence="7">
    <location>
        <begin position="1"/>
        <end position="25"/>
    </location>
</feature>